<dbReference type="EMBL" id="JAYWVC010000027">
    <property type="protein sequence ID" value="MED7822623.1"/>
    <property type="molecule type" value="Genomic_DNA"/>
</dbReference>
<keyword evidence="4" id="KW-1185">Reference proteome</keyword>
<protein>
    <submittedName>
        <fullName evidence="3">Uncharacterized protein</fullName>
    </submittedName>
</protein>
<feature type="region of interest" description="Disordered" evidence="1">
    <location>
        <begin position="1"/>
        <end position="29"/>
    </location>
</feature>
<sequence>MTHASTIPAACEGEPGDRDRVRPAGGGRRLRTSARAALGLFVTAPRRRFLRVRATLPAAGVSPADRGGTGAGANRESPALARSVVVSALAGFSFVYGAYLLVLARSPL</sequence>
<dbReference type="RefSeq" id="WP_329507056.1">
    <property type="nucleotide sequence ID" value="NZ_BAAAYZ010000168.1"/>
</dbReference>
<comment type="caution">
    <text evidence="3">The sequence shown here is derived from an EMBL/GenBank/DDBJ whole genome shotgun (WGS) entry which is preliminary data.</text>
</comment>
<proteinExistence type="predicted"/>
<keyword evidence="2" id="KW-0472">Membrane</keyword>
<evidence type="ECO:0000313" key="4">
    <source>
        <dbReference type="Proteomes" id="UP001333996"/>
    </source>
</evidence>
<evidence type="ECO:0000313" key="3">
    <source>
        <dbReference type="EMBL" id="MED7822623.1"/>
    </source>
</evidence>
<accession>A0ABU7FFL9</accession>
<organism evidence="3 4">
    <name type="scientific">Streptomyces chiangmaiensis</name>
    <dbReference type="NCBI Taxonomy" id="766497"/>
    <lineage>
        <taxon>Bacteria</taxon>
        <taxon>Bacillati</taxon>
        <taxon>Actinomycetota</taxon>
        <taxon>Actinomycetes</taxon>
        <taxon>Kitasatosporales</taxon>
        <taxon>Streptomycetaceae</taxon>
        <taxon>Streptomyces</taxon>
    </lineage>
</organism>
<evidence type="ECO:0000256" key="2">
    <source>
        <dbReference type="SAM" id="Phobius"/>
    </source>
</evidence>
<keyword evidence="2" id="KW-1133">Transmembrane helix</keyword>
<feature type="transmembrane region" description="Helical" evidence="2">
    <location>
        <begin position="84"/>
        <end position="104"/>
    </location>
</feature>
<keyword evidence="2" id="KW-0812">Transmembrane</keyword>
<reference evidence="3" key="1">
    <citation type="submission" date="2024-01" db="EMBL/GenBank/DDBJ databases">
        <title>First draft genome sequence data of TA4-1, the type strain of Gram-positive actinobacterium Streptomyces chiangmaiensis.</title>
        <authorList>
            <person name="Yasawong M."/>
            <person name="Nantapong N."/>
        </authorList>
    </citation>
    <scope>NUCLEOTIDE SEQUENCE</scope>
    <source>
        <strain evidence="3">TA4-1</strain>
    </source>
</reference>
<evidence type="ECO:0000256" key="1">
    <source>
        <dbReference type="SAM" id="MobiDB-lite"/>
    </source>
</evidence>
<gene>
    <name evidence="3" type="ORF">VXC91_11690</name>
</gene>
<name>A0ABU7FFL9_9ACTN</name>
<dbReference type="Proteomes" id="UP001333996">
    <property type="component" value="Unassembled WGS sequence"/>
</dbReference>